<dbReference type="Proteomes" id="UP001480082">
    <property type="component" value="Unassembled WGS sequence"/>
</dbReference>
<organism evidence="1 2">
    <name type="scientific">Mesorhizobium australicum</name>
    <dbReference type="NCBI Taxonomy" id="536018"/>
    <lineage>
        <taxon>Bacteria</taxon>
        <taxon>Pseudomonadati</taxon>
        <taxon>Pseudomonadota</taxon>
        <taxon>Alphaproteobacteria</taxon>
        <taxon>Hyphomicrobiales</taxon>
        <taxon>Phyllobacteriaceae</taxon>
        <taxon>Mesorhizobium</taxon>
    </lineage>
</organism>
<dbReference type="EMBL" id="JAMYRI010000022">
    <property type="protein sequence ID" value="MER9287604.1"/>
    <property type="molecule type" value="Genomic_DNA"/>
</dbReference>
<keyword evidence="2" id="KW-1185">Reference proteome</keyword>
<reference evidence="1 2" key="1">
    <citation type="journal article" date="2024" name="Proc. Natl. Acad. Sci. U.S.A.">
        <title>The evolutionary genomics of adaptation to stress in wild rhizobium bacteria.</title>
        <authorList>
            <person name="Kehlet-Delgado H."/>
            <person name="Montoya A.P."/>
            <person name="Jensen K.T."/>
            <person name="Wendlandt C.E."/>
            <person name="Dexheimer C."/>
            <person name="Roberts M."/>
            <person name="Torres Martinez L."/>
            <person name="Friesen M.L."/>
            <person name="Griffitts J.S."/>
            <person name="Porter S.S."/>
        </authorList>
    </citation>
    <scope>NUCLEOTIDE SEQUENCE [LARGE SCALE GENOMIC DNA]</scope>
    <source>
        <strain evidence="1 2">M0468</strain>
    </source>
</reference>
<proteinExistence type="predicted"/>
<protein>
    <submittedName>
        <fullName evidence="1">DUF680 domain-containing protein</fullName>
    </submittedName>
</protein>
<evidence type="ECO:0000313" key="1">
    <source>
        <dbReference type="EMBL" id="MER9287604.1"/>
    </source>
</evidence>
<evidence type="ECO:0000313" key="2">
    <source>
        <dbReference type="Proteomes" id="UP001480082"/>
    </source>
</evidence>
<gene>
    <name evidence="1" type="ORF">NKI81_27285</name>
</gene>
<name>A0ACC6T6M8_9HYPH</name>
<accession>A0ACC6T6M8</accession>
<comment type="caution">
    <text evidence="1">The sequence shown here is derived from an EMBL/GenBank/DDBJ whole genome shotgun (WGS) entry which is preliminary data.</text>
</comment>
<sequence length="82" mass="8319">MNKILIAAAAVLAVSGSAFAGSDNYGSNGANQPTASSTVNVDTSHTGAIRNSDSPVYKLLNSTGDVQKPAHQGADRNLFGNN</sequence>